<keyword evidence="3 5" id="KW-0648">Protein biosynthesis</keyword>
<comment type="subcellular location">
    <subcellularLocation>
        <location evidence="5">Cytoplasm</location>
    </subcellularLocation>
</comment>
<evidence type="ECO:0000259" key="6">
    <source>
        <dbReference type="Pfam" id="PF00707"/>
    </source>
</evidence>
<dbReference type="AlphaFoldDB" id="A0A2G9YR17"/>
<dbReference type="SUPFAM" id="SSF54364">
    <property type="entry name" value="Translation initiation factor IF3, N-terminal domain"/>
    <property type="match status" value="1"/>
</dbReference>
<dbReference type="InterPro" id="IPR019815">
    <property type="entry name" value="Translation_initiation_fac_3_C"/>
</dbReference>
<sequence length="184" mass="20883">MSPVLILKPRSNKIETLRKNQEITSPTIILVDEDGKSLGEVSIDQALYLAYDKGLDLVEVGSNARPPICKLINYGKYLYEFEKKQKKQKAKTKIGEVKEIQLSLKIHQHDIQTKAHQAIRFLDEGNKVKVSLLLVGREVVYLGKAKEMIEKFAHEIGGQLEQPMQKLGKKIFTTIIKNRDSKNA</sequence>
<evidence type="ECO:0000256" key="1">
    <source>
        <dbReference type="ARBA" id="ARBA00005439"/>
    </source>
</evidence>
<dbReference type="PANTHER" id="PTHR10938:SF0">
    <property type="entry name" value="TRANSLATION INITIATION FACTOR IF-3, MITOCHONDRIAL"/>
    <property type="match status" value="1"/>
</dbReference>
<dbReference type="Pfam" id="PF00707">
    <property type="entry name" value="IF3_C"/>
    <property type="match status" value="1"/>
</dbReference>
<dbReference type="EMBL" id="PCRM01000025">
    <property type="protein sequence ID" value="PIP21690.1"/>
    <property type="molecule type" value="Genomic_DNA"/>
</dbReference>
<evidence type="ECO:0000313" key="9">
    <source>
        <dbReference type="Proteomes" id="UP000231567"/>
    </source>
</evidence>
<evidence type="ECO:0000259" key="7">
    <source>
        <dbReference type="Pfam" id="PF05198"/>
    </source>
</evidence>
<dbReference type="Gene3D" id="3.30.110.10">
    <property type="entry name" value="Translation initiation factor 3 (IF-3), C-terminal domain"/>
    <property type="match status" value="1"/>
</dbReference>
<dbReference type="GO" id="GO:0043022">
    <property type="term" value="F:ribosome binding"/>
    <property type="evidence" value="ECO:0007669"/>
    <property type="project" value="TreeGrafter"/>
</dbReference>
<dbReference type="Gene3D" id="3.10.20.80">
    <property type="entry name" value="Translation initiation factor 3 (IF-3), N-terminal domain"/>
    <property type="match status" value="1"/>
</dbReference>
<evidence type="ECO:0000256" key="2">
    <source>
        <dbReference type="ARBA" id="ARBA00022540"/>
    </source>
</evidence>
<comment type="similarity">
    <text evidence="1 5">Belongs to the IF-3 family.</text>
</comment>
<dbReference type="InterPro" id="IPR036788">
    <property type="entry name" value="T_IF-3_C_sf"/>
</dbReference>
<organism evidence="8 9">
    <name type="scientific">Candidatus Nealsonbacteria bacterium CG23_combo_of_CG06-09_8_20_14_all_40_13</name>
    <dbReference type="NCBI Taxonomy" id="1974724"/>
    <lineage>
        <taxon>Bacteria</taxon>
        <taxon>Candidatus Nealsoniibacteriota</taxon>
    </lineage>
</organism>
<dbReference type="NCBIfam" id="TIGR00168">
    <property type="entry name" value="infC"/>
    <property type="match status" value="1"/>
</dbReference>
<dbReference type="PANTHER" id="PTHR10938">
    <property type="entry name" value="TRANSLATION INITIATION FACTOR IF-3"/>
    <property type="match status" value="1"/>
</dbReference>
<dbReference type="InterPro" id="IPR019813">
    <property type="entry name" value="Translation_initiation_fac3_CS"/>
</dbReference>
<reference evidence="8 9" key="1">
    <citation type="submission" date="2017-09" db="EMBL/GenBank/DDBJ databases">
        <title>Depth-based differentiation of microbial function through sediment-hosted aquifers and enrichment of novel symbionts in the deep terrestrial subsurface.</title>
        <authorList>
            <person name="Probst A.J."/>
            <person name="Ladd B."/>
            <person name="Jarett J.K."/>
            <person name="Geller-Mcgrath D.E."/>
            <person name="Sieber C.M."/>
            <person name="Emerson J.B."/>
            <person name="Anantharaman K."/>
            <person name="Thomas B.C."/>
            <person name="Malmstrom R."/>
            <person name="Stieglmeier M."/>
            <person name="Klingl A."/>
            <person name="Woyke T."/>
            <person name="Ryan C.M."/>
            <person name="Banfield J.F."/>
        </authorList>
    </citation>
    <scope>NUCLEOTIDE SEQUENCE [LARGE SCALE GENOMIC DNA]</scope>
    <source>
        <strain evidence="8">CG23_combo_of_CG06-09_8_20_14_all_40_13</strain>
    </source>
</reference>
<dbReference type="Pfam" id="PF05198">
    <property type="entry name" value="IF3_N"/>
    <property type="match status" value="1"/>
</dbReference>
<evidence type="ECO:0000256" key="5">
    <source>
        <dbReference type="RuleBase" id="RU000646"/>
    </source>
</evidence>
<feature type="domain" description="Translation initiation factor 3 N-terminal" evidence="7">
    <location>
        <begin position="20"/>
        <end position="88"/>
    </location>
</feature>
<accession>A0A2G9YR17</accession>
<protein>
    <recommendedName>
        <fullName evidence="4 5">Translation initiation factor IF-3</fullName>
    </recommendedName>
</protein>
<name>A0A2G9YR17_9BACT</name>
<keyword evidence="2 5" id="KW-0396">Initiation factor</keyword>
<dbReference type="InterPro" id="IPR019814">
    <property type="entry name" value="Translation_initiation_fac_3_N"/>
</dbReference>
<dbReference type="GO" id="GO:0003743">
    <property type="term" value="F:translation initiation factor activity"/>
    <property type="evidence" value="ECO:0007669"/>
    <property type="project" value="UniProtKB-UniRule"/>
</dbReference>
<dbReference type="InterPro" id="IPR001288">
    <property type="entry name" value="Translation_initiation_fac_3"/>
</dbReference>
<comment type="function">
    <text evidence="5">IF-3 binds to the 30S ribosomal subunit and shifts the equilibrium between 70S ribosomes and their 50S and 30S subunits in favor of the free subunits, thus enhancing the availability of 30S subunits on which protein synthesis initiation begins.</text>
</comment>
<comment type="caution">
    <text evidence="8">The sequence shown here is derived from an EMBL/GenBank/DDBJ whole genome shotgun (WGS) entry which is preliminary data.</text>
</comment>
<dbReference type="InterPro" id="IPR036787">
    <property type="entry name" value="T_IF-3_N_sf"/>
</dbReference>
<proteinExistence type="inferred from homology"/>
<dbReference type="PROSITE" id="PS00938">
    <property type="entry name" value="IF3"/>
    <property type="match status" value="1"/>
</dbReference>
<feature type="domain" description="Translation initiation factor 3 C-terminal" evidence="6">
    <location>
        <begin position="96"/>
        <end position="175"/>
    </location>
</feature>
<dbReference type="GO" id="GO:0032790">
    <property type="term" value="P:ribosome disassembly"/>
    <property type="evidence" value="ECO:0007669"/>
    <property type="project" value="TreeGrafter"/>
</dbReference>
<evidence type="ECO:0000313" key="8">
    <source>
        <dbReference type="EMBL" id="PIP21690.1"/>
    </source>
</evidence>
<evidence type="ECO:0000256" key="4">
    <source>
        <dbReference type="NCBIfam" id="TIGR00168"/>
    </source>
</evidence>
<dbReference type="GO" id="GO:0005737">
    <property type="term" value="C:cytoplasm"/>
    <property type="evidence" value="ECO:0007669"/>
    <property type="project" value="UniProtKB-SubCell"/>
</dbReference>
<dbReference type="SUPFAM" id="SSF55200">
    <property type="entry name" value="Translation initiation factor IF3, C-terminal domain"/>
    <property type="match status" value="1"/>
</dbReference>
<gene>
    <name evidence="8" type="ORF">COX39_01670</name>
</gene>
<evidence type="ECO:0000256" key="3">
    <source>
        <dbReference type="ARBA" id="ARBA00022917"/>
    </source>
</evidence>
<dbReference type="Proteomes" id="UP000231567">
    <property type="component" value="Unassembled WGS sequence"/>
</dbReference>
<comment type="subunit">
    <text evidence="5">Monomer.</text>
</comment>